<dbReference type="Proteomes" id="UP000075324">
    <property type="component" value="Unassembled WGS sequence"/>
</dbReference>
<sequence length="38" mass="4508">MNNIKLTVLIITEDVLDCNYKTKKFDKFRFMEKTKAPA</sequence>
<reference evidence="1 2" key="1">
    <citation type="submission" date="2016-01" db="EMBL/GenBank/DDBJ databases">
        <title>Draft Genome Sequences of Seven Thermophilic Sporeformers Isolated from Foods.</title>
        <authorList>
            <person name="Berendsen E.M."/>
            <person name="Wells-Bennik M.H."/>
            <person name="Krawcyk A.O."/>
            <person name="De Jong A."/>
            <person name="Holsappel S."/>
            <person name="Eijlander R.T."/>
            <person name="Kuipers O.P."/>
        </authorList>
    </citation>
    <scope>NUCLEOTIDE SEQUENCE [LARGE SCALE GENOMIC DNA]</scope>
    <source>
        <strain evidence="1 2">B4110</strain>
    </source>
</reference>
<dbReference type="EMBL" id="LQYW01000149">
    <property type="protein sequence ID" value="KYD24565.1"/>
    <property type="molecule type" value="Genomic_DNA"/>
</dbReference>
<dbReference type="PATRIC" id="fig|153151.4.peg.1235"/>
<organism evidence="1 2">
    <name type="scientific">Parageobacillus toebii</name>
    <dbReference type="NCBI Taxonomy" id="153151"/>
    <lineage>
        <taxon>Bacteria</taxon>
        <taxon>Bacillati</taxon>
        <taxon>Bacillota</taxon>
        <taxon>Bacilli</taxon>
        <taxon>Bacillales</taxon>
        <taxon>Anoxybacillaceae</taxon>
        <taxon>Parageobacillus</taxon>
    </lineage>
</organism>
<proteinExistence type="predicted"/>
<evidence type="ECO:0000313" key="2">
    <source>
        <dbReference type="Proteomes" id="UP000075324"/>
    </source>
</evidence>
<comment type="caution">
    <text evidence="1">The sequence shown here is derived from an EMBL/GenBank/DDBJ whole genome shotgun (WGS) entry which is preliminary data.</text>
</comment>
<accession>A0A150MJU2</accession>
<name>A0A150MJU2_9BACL</name>
<evidence type="ECO:0000313" key="1">
    <source>
        <dbReference type="EMBL" id="KYD24565.1"/>
    </source>
</evidence>
<dbReference type="AlphaFoldDB" id="A0A150MJU2"/>
<gene>
    <name evidence="1" type="ORF">B4110_0572</name>
</gene>
<protein>
    <submittedName>
        <fullName evidence="1">Uncharacterized protein</fullName>
    </submittedName>
</protein>